<dbReference type="EMBL" id="CP094929">
    <property type="protein sequence ID" value="UOM50676.1"/>
    <property type="molecule type" value="Genomic_DNA"/>
</dbReference>
<accession>A0ABY4DFJ5</accession>
<dbReference type="RefSeq" id="WP_244772063.1">
    <property type="nucleotide sequence ID" value="NZ_CP094929.1"/>
</dbReference>
<name>A0ABY4DFJ5_9SPIR</name>
<evidence type="ECO:0000313" key="2">
    <source>
        <dbReference type="Proteomes" id="UP000829708"/>
    </source>
</evidence>
<gene>
    <name evidence="1" type="ORF">MUG09_14015</name>
</gene>
<sequence length="53" mass="6133">MSQDTEYERDVADLVYESLLFAEQEAESDQRRFSSEDILQAITSELGRAIKTF</sequence>
<reference evidence="2" key="1">
    <citation type="journal article" date="2024" name="J Bioinform Genom">
        <title>Complete genome sequence of the type strain bacterium Sphaerochaeta associata GLS2t (VKM B-2742)t.</title>
        <authorList>
            <person name="Troshina O.Y."/>
            <person name="Tepeeva A.N."/>
            <person name="Arzamasceva V.O."/>
            <person name="Whitman W.B."/>
            <person name="Varghese N."/>
            <person name="Shapiro N."/>
            <person name="Woyke T."/>
            <person name="Kripides N.C."/>
            <person name="Vasilenko O.V."/>
        </authorList>
    </citation>
    <scope>NUCLEOTIDE SEQUENCE [LARGE SCALE GENOMIC DNA]</scope>
    <source>
        <strain evidence="2">GLS2T</strain>
    </source>
</reference>
<evidence type="ECO:0000313" key="1">
    <source>
        <dbReference type="EMBL" id="UOM50676.1"/>
    </source>
</evidence>
<proteinExistence type="predicted"/>
<organism evidence="1 2">
    <name type="scientific">Sphaerochaeta associata</name>
    <dbReference type="NCBI Taxonomy" id="1129264"/>
    <lineage>
        <taxon>Bacteria</taxon>
        <taxon>Pseudomonadati</taxon>
        <taxon>Spirochaetota</taxon>
        <taxon>Spirochaetia</taxon>
        <taxon>Spirochaetales</taxon>
        <taxon>Sphaerochaetaceae</taxon>
        <taxon>Sphaerochaeta</taxon>
    </lineage>
</organism>
<keyword evidence="2" id="KW-1185">Reference proteome</keyword>
<protein>
    <submittedName>
        <fullName evidence="1">Uncharacterized protein</fullName>
    </submittedName>
</protein>
<dbReference type="Proteomes" id="UP000829708">
    <property type="component" value="Chromosome"/>
</dbReference>